<dbReference type="EMBL" id="JAEHOE010000017">
    <property type="protein sequence ID" value="KAG2496734.1"/>
    <property type="molecule type" value="Genomic_DNA"/>
</dbReference>
<dbReference type="Proteomes" id="UP000612055">
    <property type="component" value="Unassembled WGS sequence"/>
</dbReference>
<dbReference type="AlphaFoldDB" id="A0A836C2L6"/>
<keyword evidence="2" id="KW-1185">Reference proteome</keyword>
<sequence length="474" mass="50722">MTRERRECVIGIAASCRDVADLGAFLAAAGMEPNQRLVEVVASRGSLEACRWLVDPCRFKGKLDQMSLRGPIGELEAPAAFSAAREGQETVLDAVMARPHGFWLSRHPGKIGVCKAAFKGCALATAQRMWERAVVPAWTLVQADRVQLLSSALVSKRDWQAKAEFLIERGVQLSPRSYSTVAELAPTGTVLERFEWLEDRGLDPCNDALPNAAARGDSAAVAWLLGEGAAEVEPSVPQRAFEAAARSGCVEALRLLAGEGLGFSLPGVIAAAAEGGQAGSLQWAWDDGAGAAGVNQPALFLSAAKSGSREAMRWLAAHGCPGTKGAWAKAVESGCEAAVELLAKLGCPKPTDGGPYAEALHLRDWRLLPVLKRAGVSFGPPKRSNLVLQALRMGARVAVLEWLLAHGCPPPKWSKALSEMPEGSTSKLWAWVRGKAAAEKPERRGVEAWADEEACWEGWEGRWEASRTGQDHQD</sequence>
<dbReference type="OrthoDB" id="542773at2759"/>
<proteinExistence type="predicted"/>
<gene>
    <name evidence="1" type="ORF">HYH03_005145</name>
</gene>
<comment type="caution">
    <text evidence="1">The sequence shown here is derived from an EMBL/GenBank/DDBJ whole genome shotgun (WGS) entry which is preliminary data.</text>
</comment>
<evidence type="ECO:0000313" key="1">
    <source>
        <dbReference type="EMBL" id="KAG2496734.1"/>
    </source>
</evidence>
<dbReference type="GO" id="GO:0030149">
    <property type="term" value="P:sphingolipid catabolic process"/>
    <property type="evidence" value="ECO:0007669"/>
    <property type="project" value="TreeGrafter"/>
</dbReference>
<reference evidence="1" key="1">
    <citation type="journal article" date="2020" name="bioRxiv">
        <title>Comparative genomics of Chlamydomonas.</title>
        <authorList>
            <person name="Craig R.J."/>
            <person name="Hasan A.R."/>
            <person name="Ness R.W."/>
            <person name="Keightley P.D."/>
        </authorList>
    </citation>
    <scope>NUCLEOTIDE SEQUENCE</scope>
    <source>
        <strain evidence="1">CCAP 11/70</strain>
    </source>
</reference>
<accession>A0A836C2L6</accession>
<protein>
    <recommendedName>
        <fullName evidence="3">Ankyrin repeat domain-containing protein</fullName>
    </recommendedName>
</protein>
<dbReference type="GO" id="GO:0004620">
    <property type="term" value="F:phospholipase activity"/>
    <property type="evidence" value="ECO:0007669"/>
    <property type="project" value="TreeGrafter"/>
</dbReference>
<dbReference type="GO" id="GO:0071944">
    <property type="term" value="C:cell periphery"/>
    <property type="evidence" value="ECO:0007669"/>
    <property type="project" value="TreeGrafter"/>
</dbReference>
<evidence type="ECO:0008006" key="3">
    <source>
        <dbReference type="Google" id="ProtNLM"/>
    </source>
</evidence>
<dbReference type="GO" id="GO:0005783">
    <property type="term" value="C:endoplasmic reticulum"/>
    <property type="evidence" value="ECO:0007669"/>
    <property type="project" value="TreeGrafter"/>
</dbReference>
<dbReference type="PANTHER" id="PTHR12393">
    <property type="entry name" value="SPHINGOMYELIN PHOSPHODIESTERASE RELATED"/>
    <property type="match status" value="1"/>
</dbReference>
<dbReference type="GO" id="GO:0046513">
    <property type="term" value="P:ceramide biosynthetic process"/>
    <property type="evidence" value="ECO:0007669"/>
    <property type="project" value="TreeGrafter"/>
</dbReference>
<dbReference type="Gene3D" id="1.25.40.20">
    <property type="entry name" value="Ankyrin repeat-containing domain"/>
    <property type="match status" value="1"/>
</dbReference>
<organism evidence="1 2">
    <name type="scientific">Edaphochlamys debaryana</name>
    <dbReference type="NCBI Taxonomy" id="47281"/>
    <lineage>
        <taxon>Eukaryota</taxon>
        <taxon>Viridiplantae</taxon>
        <taxon>Chlorophyta</taxon>
        <taxon>core chlorophytes</taxon>
        <taxon>Chlorophyceae</taxon>
        <taxon>CS clade</taxon>
        <taxon>Chlamydomonadales</taxon>
        <taxon>Chlamydomonadales incertae sedis</taxon>
        <taxon>Edaphochlamys</taxon>
    </lineage>
</organism>
<name>A0A836C2L6_9CHLO</name>
<dbReference type="InterPro" id="IPR036770">
    <property type="entry name" value="Ankyrin_rpt-contain_sf"/>
</dbReference>
<dbReference type="GO" id="GO:0016020">
    <property type="term" value="C:membrane"/>
    <property type="evidence" value="ECO:0007669"/>
    <property type="project" value="TreeGrafter"/>
</dbReference>
<dbReference type="PANTHER" id="PTHR12393:SF6">
    <property type="entry name" value="SPHINGOMYELIN PHOSPHODIESTERASE 2"/>
    <property type="match status" value="1"/>
</dbReference>
<evidence type="ECO:0000313" key="2">
    <source>
        <dbReference type="Proteomes" id="UP000612055"/>
    </source>
</evidence>